<accession>A0A2I0XG78</accession>
<name>A0A2I0XG78_9ASPA</name>
<dbReference type="Proteomes" id="UP000233837">
    <property type="component" value="Unassembled WGS sequence"/>
</dbReference>
<sequence>MTYMEKSSTSGGFIFENNSEVDQHLKLFQTFKPPAFKGVSDPTIAEDWLLKIGKILDGMICPKNRKVPLATFMLEGEAERWWQAQLKEKYGHMPITNIQWDDFVNVFRDWFIPPSARLVLQDKFFNLTQGSKTVMQYEAEFTSLSCYAPHYVTTQEEKCHRFLRGLRDQLQLALAPFDISEFFILVKRARRIENELNFSKYSWE</sequence>
<evidence type="ECO:0000313" key="2">
    <source>
        <dbReference type="EMBL" id="PKU86894.1"/>
    </source>
</evidence>
<dbReference type="InterPro" id="IPR005162">
    <property type="entry name" value="Retrotrans_gag_dom"/>
</dbReference>
<evidence type="ECO:0000259" key="1">
    <source>
        <dbReference type="Pfam" id="PF03732"/>
    </source>
</evidence>
<dbReference type="AlphaFoldDB" id="A0A2I0XG78"/>
<dbReference type="EMBL" id="KZ501906">
    <property type="protein sequence ID" value="PKU86894.1"/>
    <property type="molecule type" value="Genomic_DNA"/>
</dbReference>
<protein>
    <recommendedName>
        <fullName evidence="1">Retrotransposon gag domain-containing protein</fullName>
    </recommendedName>
</protein>
<reference evidence="2 3" key="1">
    <citation type="journal article" date="2016" name="Sci. Rep.">
        <title>The Dendrobium catenatum Lindl. genome sequence provides insights into polysaccharide synthase, floral development and adaptive evolution.</title>
        <authorList>
            <person name="Zhang G.Q."/>
            <person name="Xu Q."/>
            <person name="Bian C."/>
            <person name="Tsai W.C."/>
            <person name="Yeh C.M."/>
            <person name="Liu K.W."/>
            <person name="Yoshida K."/>
            <person name="Zhang L.S."/>
            <person name="Chang S.B."/>
            <person name="Chen F."/>
            <person name="Shi Y."/>
            <person name="Su Y.Y."/>
            <person name="Zhang Y.Q."/>
            <person name="Chen L.J."/>
            <person name="Yin Y."/>
            <person name="Lin M."/>
            <person name="Huang H."/>
            <person name="Deng H."/>
            <person name="Wang Z.W."/>
            <person name="Zhu S.L."/>
            <person name="Zhao X."/>
            <person name="Deng C."/>
            <person name="Niu S.C."/>
            <person name="Huang J."/>
            <person name="Wang M."/>
            <person name="Liu G.H."/>
            <person name="Yang H.J."/>
            <person name="Xiao X.J."/>
            <person name="Hsiao Y.Y."/>
            <person name="Wu W.L."/>
            <person name="Chen Y.Y."/>
            <person name="Mitsuda N."/>
            <person name="Ohme-Takagi M."/>
            <person name="Luo Y.B."/>
            <person name="Van de Peer Y."/>
            <person name="Liu Z.J."/>
        </authorList>
    </citation>
    <scope>NUCLEOTIDE SEQUENCE [LARGE SCALE GENOMIC DNA]</scope>
    <source>
        <tissue evidence="2">The whole plant</tissue>
    </source>
</reference>
<feature type="domain" description="Retrotransposon gag" evidence="1">
    <location>
        <begin position="69"/>
        <end position="168"/>
    </location>
</feature>
<gene>
    <name evidence="2" type="ORF">MA16_Dca017322</name>
</gene>
<proteinExistence type="predicted"/>
<organism evidence="2 3">
    <name type="scientific">Dendrobium catenatum</name>
    <dbReference type="NCBI Taxonomy" id="906689"/>
    <lineage>
        <taxon>Eukaryota</taxon>
        <taxon>Viridiplantae</taxon>
        <taxon>Streptophyta</taxon>
        <taxon>Embryophyta</taxon>
        <taxon>Tracheophyta</taxon>
        <taxon>Spermatophyta</taxon>
        <taxon>Magnoliopsida</taxon>
        <taxon>Liliopsida</taxon>
        <taxon>Asparagales</taxon>
        <taxon>Orchidaceae</taxon>
        <taxon>Epidendroideae</taxon>
        <taxon>Malaxideae</taxon>
        <taxon>Dendrobiinae</taxon>
        <taxon>Dendrobium</taxon>
    </lineage>
</organism>
<dbReference type="Pfam" id="PF03732">
    <property type="entry name" value="Retrotrans_gag"/>
    <property type="match status" value="1"/>
</dbReference>
<dbReference type="PANTHER" id="PTHR34482:SF36">
    <property type="entry name" value="RETROTRANSPOSON GAG DOMAIN-CONTAINING PROTEIN"/>
    <property type="match status" value="1"/>
</dbReference>
<reference evidence="2 3" key="2">
    <citation type="journal article" date="2017" name="Nature">
        <title>The Apostasia genome and the evolution of orchids.</title>
        <authorList>
            <person name="Zhang G.Q."/>
            <person name="Liu K.W."/>
            <person name="Li Z."/>
            <person name="Lohaus R."/>
            <person name="Hsiao Y.Y."/>
            <person name="Niu S.C."/>
            <person name="Wang J.Y."/>
            <person name="Lin Y.C."/>
            <person name="Xu Q."/>
            <person name="Chen L.J."/>
            <person name="Yoshida K."/>
            <person name="Fujiwara S."/>
            <person name="Wang Z.W."/>
            <person name="Zhang Y.Q."/>
            <person name="Mitsuda N."/>
            <person name="Wang M."/>
            <person name="Liu G.H."/>
            <person name="Pecoraro L."/>
            <person name="Huang H.X."/>
            <person name="Xiao X.J."/>
            <person name="Lin M."/>
            <person name="Wu X.Y."/>
            <person name="Wu W.L."/>
            <person name="Chen Y.Y."/>
            <person name="Chang S.B."/>
            <person name="Sakamoto S."/>
            <person name="Ohme-Takagi M."/>
            <person name="Yagi M."/>
            <person name="Zeng S.J."/>
            <person name="Shen C.Y."/>
            <person name="Yeh C.M."/>
            <person name="Luo Y.B."/>
            <person name="Tsai W.C."/>
            <person name="Van de Peer Y."/>
            <person name="Liu Z.J."/>
        </authorList>
    </citation>
    <scope>NUCLEOTIDE SEQUENCE [LARGE SCALE GENOMIC DNA]</scope>
    <source>
        <tissue evidence="2">The whole plant</tissue>
    </source>
</reference>
<keyword evidence="3" id="KW-1185">Reference proteome</keyword>
<dbReference type="PANTHER" id="PTHR34482">
    <property type="entry name" value="DNA DAMAGE-INDUCIBLE PROTEIN 1-LIKE"/>
    <property type="match status" value="1"/>
</dbReference>
<evidence type="ECO:0000313" key="3">
    <source>
        <dbReference type="Proteomes" id="UP000233837"/>
    </source>
</evidence>